<dbReference type="Proteomes" id="UP001066276">
    <property type="component" value="Chromosome 8"/>
</dbReference>
<protein>
    <submittedName>
        <fullName evidence="1">Uncharacterized protein</fullName>
    </submittedName>
</protein>
<dbReference type="InterPro" id="IPR004244">
    <property type="entry name" value="Transposase_22"/>
</dbReference>
<organism evidence="1 2">
    <name type="scientific">Pleurodeles waltl</name>
    <name type="common">Iberian ribbed newt</name>
    <dbReference type="NCBI Taxonomy" id="8319"/>
    <lineage>
        <taxon>Eukaryota</taxon>
        <taxon>Metazoa</taxon>
        <taxon>Chordata</taxon>
        <taxon>Craniata</taxon>
        <taxon>Vertebrata</taxon>
        <taxon>Euteleostomi</taxon>
        <taxon>Amphibia</taxon>
        <taxon>Batrachia</taxon>
        <taxon>Caudata</taxon>
        <taxon>Salamandroidea</taxon>
        <taxon>Salamandridae</taxon>
        <taxon>Pleurodelinae</taxon>
        <taxon>Pleurodeles</taxon>
    </lineage>
</organism>
<gene>
    <name evidence="1" type="ORF">NDU88_001041</name>
</gene>
<dbReference type="EMBL" id="JANPWB010000012">
    <property type="protein sequence ID" value="KAJ1112780.1"/>
    <property type="molecule type" value="Genomic_DNA"/>
</dbReference>
<evidence type="ECO:0000313" key="1">
    <source>
        <dbReference type="EMBL" id="KAJ1112780.1"/>
    </source>
</evidence>
<keyword evidence="2" id="KW-1185">Reference proteome</keyword>
<sequence length="133" mass="14951">MPSLTEWIECPSDKHAERLDHVENSVSTVEDGQTELASSHTKCNKDVSALRLKVDDMEARSRRNNLRIVGIAESTAINNMESYIENLLVQLLGRNTFSELFVIERPGRPRESPPPYYSTAIELQELGCCTTQG</sequence>
<name>A0AAV7ND38_PLEWA</name>
<dbReference type="AlphaFoldDB" id="A0AAV7ND38"/>
<dbReference type="Gene3D" id="3.30.70.1820">
    <property type="entry name" value="L1 transposable element, RRM domain"/>
    <property type="match status" value="1"/>
</dbReference>
<dbReference type="PANTHER" id="PTHR11505">
    <property type="entry name" value="L1 TRANSPOSABLE ELEMENT-RELATED"/>
    <property type="match status" value="1"/>
</dbReference>
<proteinExistence type="predicted"/>
<reference evidence="1" key="1">
    <citation type="journal article" date="2022" name="bioRxiv">
        <title>Sequencing and chromosome-scale assembly of the giantPleurodeles waltlgenome.</title>
        <authorList>
            <person name="Brown T."/>
            <person name="Elewa A."/>
            <person name="Iarovenko S."/>
            <person name="Subramanian E."/>
            <person name="Araus A.J."/>
            <person name="Petzold A."/>
            <person name="Susuki M."/>
            <person name="Suzuki K.-i.T."/>
            <person name="Hayashi T."/>
            <person name="Toyoda A."/>
            <person name="Oliveira C."/>
            <person name="Osipova E."/>
            <person name="Leigh N.D."/>
            <person name="Simon A."/>
            <person name="Yun M.H."/>
        </authorList>
    </citation>
    <scope>NUCLEOTIDE SEQUENCE</scope>
    <source>
        <strain evidence="1">20211129_DDA</strain>
        <tissue evidence="1">Liver</tissue>
    </source>
</reference>
<accession>A0AAV7ND38</accession>
<comment type="caution">
    <text evidence="1">The sequence shown here is derived from an EMBL/GenBank/DDBJ whole genome shotgun (WGS) entry which is preliminary data.</text>
</comment>
<evidence type="ECO:0000313" key="2">
    <source>
        <dbReference type="Proteomes" id="UP001066276"/>
    </source>
</evidence>